<keyword evidence="5" id="KW-0460">Magnesium</keyword>
<feature type="region of interest" description="Disordered" evidence="9">
    <location>
        <begin position="1"/>
        <end position="66"/>
    </location>
</feature>
<reference evidence="12" key="1">
    <citation type="journal article" date="2021" name="Genome Biol. Evol.">
        <title>A High-Quality Reference Genome for a Parasitic Bivalve with Doubly Uniparental Inheritance (Bivalvia: Unionida).</title>
        <authorList>
            <person name="Smith C.H."/>
        </authorList>
    </citation>
    <scope>NUCLEOTIDE SEQUENCE</scope>
    <source>
        <strain evidence="12">CHS0354</strain>
    </source>
</reference>
<evidence type="ECO:0000313" key="12">
    <source>
        <dbReference type="EMBL" id="KAK3600640.1"/>
    </source>
</evidence>
<dbReference type="Pfam" id="PF01769">
    <property type="entry name" value="MgtE"/>
    <property type="match status" value="2"/>
</dbReference>
<dbReference type="FunFam" id="1.10.357.20:FF:000001">
    <property type="entry name" value="Solute carrier family 41 member 2"/>
    <property type="match status" value="1"/>
</dbReference>
<dbReference type="GO" id="GO:0005886">
    <property type="term" value="C:plasma membrane"/>
    <property type="evidence" value="ECO:0007669"/>
    <property type="project" value="TreeGrafter"/>
</dbReference>
<gene>
    <name evidence="12" type="ORF">CHS0354_031552</name>
</gene>
<feature type="compositionally biased region" description="Polar residues" evidence="9">
    <location>
        <begin position="55"/>
        <end position="66"/>
    </location>
</feature>
<dbReference type="InterPro" id="IPR036739">
    <property type="entry name" value="SLC41_membr_dom_sf"/>
</dbReference>
<dbReference type="Proteomes" id="UP001195483">
    <property type="component" value="Unassembled WGS sequence"/>
</dbReference>
<feature type="domain" description="SLC41A/MgtE integral membrane" evidence="11">
    <location>
        <begin position="168"/>
        <end position="301"/>
    </location>
</feature>
<comment type="similarity">
    <text evidence="2">Belongs to the SLC41A transporter family.</text>
</comment>
<evidence type="ECO:0000256" key="2">
    <source>
        <dbReference type="ARBA" id="ARBA00009749"/>
    </source>
</evidence>
<dbReference type="SUPFAM" id="SSF161093">
    <property type="entry name" value="MgtE membrane domain-like"/>
    <property type="match status" value="2"/>
</dbReference>
<accession>A0AAE0SZR4</accession>
<keyword evidence="6 10" id="KW-1133">Transmembrane helix</keyword>
<protein>
    <recommendedName>
        <fullName evidence="11">SLC41A/MgtE integral membrane domain-containing protein</fullName>
    </recommendedName>
</protein>
<evidence type="ECO:0000256" key="5">
    <source>
        <dbReference type="ARBA" id="ARBA00022842"/>
    </source>
</evidence>
<feature type="domain" description="SLC41A/MgtE integral membrane" evidence="11">
    <location>
        <begin position="381"/>
        <end position="524"/>
    </location>
</feature>
<evidence type="ECO:0000259" key="11">
    <source>
        <dbReference type="Pfam" id="PF01769"/>
    </source>
</evidence>
<dbReference type="InterPro" id="IPR045349">
    <property type="entry name" value="SLC41A1-3"/>
</dbReference>
<evidence type="ECO:0000256" key="3">
    <source>
        <dbReference type="ARBA" id="ARBA00022448"/>
    </source>
</evidence>
<feature type="transmembrane region" description="Helical" evidence="10">
    <location>
        <begin position="316"/>
        <end position="337"/>
    </location>
</feature>
<evidence type="ECO:0000256" key="10">
    <source>
        <dbReference type="SAM" id="Phobius"/>
    </source>
</evidence>
<dbReference type="GO" id="GO:0008324">
    <property type="term" value="F:monoatomic cation transmembrane transporter activity"/>
    <property type="evidence" value="ECO:0007669"/>
    <property type="project" value="InterPro"/>
</dbReference>
<sequence length="541" mass="58430">MSFLGREGQISLRPRKRMVSSNSTTTSLPANDAAVHNISIPPAEGSSFQEKQEHQQISSESTQMSHNSLKGEVQLVPLSVDSPVALESGETFTERTNDAEPLLDMGSQEGADETYVMEEREETFFSILLQIFLPYIIAGFGTVGAGLVLDAVQHWPVYTTIPEIFIMVPSLLGLKGNLEMTLASRLSTQANLGNMDKKSEQWKMIAGNMALIQAQAIVVGFLASLVAMIMDWVPEGKWDVQHGLLLCASSMSTASLASFILGSVMVAVVILSRKLSINPDNVATPIAASLGDLTTLTLLSGLACLFFKAIHNQLLWLSPVVIALFVVLAPVWVCIAVKNKYTNDVIYSGWSPVLCSMVISSLGGLILDFTVKRFSGIAVFQPVINGVGGNLVAVQASRISTSLHKVSRPGNIPEGAENGCPNCPSTFFGKGIHSRAARVLMVLVIPGHLIFVYTIAYLKAGHTSITPMFAFIYLTAAVLQVTLLLYIANWMVHFIWRCGDDPDNVAIPYLTALGDLLGTGFLAIAFELLYLIGDEDADFGE</sequence>
<feature type="transmembrane region" description="Helical" evidence="10">
    <location>
        <begin position="436"/>
        <end position="458"/>
    </location>
</feature>
<keyword evidence="8 10" id="KW-0472">Membrane</keyword>
<keyword evidence="4 10" id="KW-0812">Transmembrane</keyword>
<feature type="transmembrane region" description="Helical" evidence="10">
    <location>
        <begin position="512"/>
        <end position="532"/>
    </location>
</feature>
<proteinExistence type="inferred from homology"/>
<evidence type="ECO:0000256" key="6">
    <source>
        <dbReference type="ARBA" id="ARBA00022989"/>
    </source>
</evidence>
<evidence type="ECO:0000313" key="13">
    <source>
        <dbReference type="Proteomes" id="UP001195483"/>
    </source>
</evidence>
<comment type="subcellular location">
    <subcellularLocation>
        <location evidence="1">Membrane</location>
        <topology evidence="1">Multi-pass membrane protein</topology>
    </subcellularLocation>
</comment>
<name>A0AAE0SZR4_9BIVA</name>
<evidence type="ECO:0000256" key="9">
    <source>
        <dbReference type="SAM" id="MobiDB-lite"/>
    </source>
</evidence>
<reference evidence="12" key="2">
    <citation type="journal article" date="2021" name="Genome Biol. Evol.">
        <title>Developing a high-quality reference genome for a parasitic bivalve with doubly uniparental inheritance (Bivalvia: Unionida).</title>
        <authorList>
            <person name="Smith C.H."/>
        </authorList>
    </citation>
    <scope>NUCLEOTIDE SEQUENCE</scope>
    <source>
        <strain evidence="12">CHS0354</strain>
        <tissue evidence="12">Mantle</tissue>
    </source>
</reference>
<feature type="transmembrane region" description="Helical" evidence="10">
    <location>
        <begin position="127"/>
        <end position="149"/>
    </location>
</feature>
<keyword evidence="3" id="KW-0813">Transport</keyword>
<evidence type="ECO:0000256" key="1">
    <source>
        <dbReference type="ARBA" id="ARBA00004141"/>
    </source>
</evidence>
<dbReference type="AlphaFoldDB" id="A0AAE0SZR4"/>
<feature type="transmembrane region" description="Helical" evidence="10">
    <location>
        <begin position="470"/>
        <end position="492"/>
    </location>
</feature>
<reference evidence="12" key="3">
    <citation type="submission" date="2023-05" db="EMBL/GenBank/DDBJ databases">
        <authorList>
            <person name="Smith C.H."/>
        </authorList>
    </citation>
    <scope>NUCLEOTIDE SEQUENCE</scope>
    <source>
        <strain evidence="12">CHS0354</strain>
        <tissue evidence="12">Mantle</tissue>
    </source>
</reference>
<feature type="transmembrane region" description="Helical" evidence="10">
    <location>
        <begin position="205"/>
        <end position="230"/>
    </location>
</feature>
<dbReference type="PANTHER" id="PTHR16228:SF7">
    <property type="entry name" value="SLC41A_MGTE INTEGRAL MEMBRANE DOMAIN-CONTAINING PROTEIN"/>
    <property type="match status" value="1"/>
</dbReference>
<keyword evidence="7" id="KW-0406">Ion transport</keyword>
<feature type="transmembrane region" description="Helical" evidence="10">
    <location>
        <begin position="349"/>
        <end position="367"/>
    </location>
</feature>
<feature type="transmembrane region" description="Helical" evidence="10">
    <location>
        <begin position="283"/>
        <end position="310"/>
    </location>
</feature>
<dbReference type="Gene3D" id="1.10.357.20">
    <property type="entry name" value="SLC41 divalent cation transporters, integral membrane domain"/>
    <property type="match status" value="2"/>
</dbReference>
<dbReference type="EMBL" id="JAEAOA010001886">
    <property type="protein sequence ID" value="KAK3600640.1"/>
    <property type="molecule type" value="Genomic_DNA"/>
</dbReference>
<dbReference type="InterPro" id="IPR006667">
    <property type="entry name" value="SLC41_membr_dom"/>
</dbReference>
<feature type="transmembrane region" description="Helical" evidence="10">
    <location>
        <begin position="242"/>
        <end position="271"/>
    </location>
</feature>
<feature type="compositionally biased region" description="Polar residues" evidence="9">
    <location>
        <begin position="19"/>
        <end position="29"/>
    </location>
</feature>
<evidence type="ECO:0000256" key="7">
    <source>
        <dbReference type="ARBA" id="ARBA00023065"/>
    </source>
</evidence>
<evidence type="ECO:0000256" key="8">
    <source>
        <dbReference type="ARBA" id="ARBA00023136"/>
    </source>
</evidence>
<organism evidence="12 13">
    <name type="scientific">Potamilus streckersoni</name>
    <dbReference type="NCBI Taxonomy" id="2493646"/>
    <lineage>
        <taxon>Eukaryota</taxon>
        <taxon>Metazoa</taxon>
        <taxon>Spiralia</taxon>
        <taxon>Lophotrochozoa</taxon>
        <taxon>Mollusca</taxon>
        <taxon>Bivalvia</taxon>
        <taxon>Autobranchia</taxon>
        <taxon>Heteroconchia</taxon>
        <taxon>Palaeoheterodonta</taxon>
        <taxon>Unionida</taxon>
        <taxon>Unionoidea</taxon>
        <taxon>Unionidae</taxon>
        <taxon>Ambleminae</taxon>
        <taxon>Lampsilini</taxon>
        <taxon>Potamilus</taxon>
    </lineage>
</organism>
<evidence type="ECO:0000256" key="4">
    <source>
        <dbReference type="ARBA" id="ARBA00022692"/>
    </source>
</evidence>
<keyword evidence="13" id="KW-1185">Reference proteome</keyword>
<dbReference type="FunFam" id="1.10.357.20:FF:000002">
    <property type="entry name" value="Solute carrier family 41, member 2"/>
    <property type="match status" value="1"/>
</dbReference>
<comment type="caution">
    <text evidence="12">The sequence shown here is derived from an EMBL/GenBank/DDBJ whole genome shotgun (WGS) entry which is preliminary data.</text>
</comment>
<dbReference type="PANTHER" id="PTHR16228">
    <property type="entry name" value="DIVALENT CATION TRANSPORTER SOLUTE CARRIER FAMILY 41"/>
    <property type="match status" value="1"/>
</dbReference>